<gene>
    <name evidence="2" type="ORF">I6H06_02965</name>
    <name evidence="3" type="ORF">NFI99_01810</name>
</gene>
<reference evidence="3" key="2">
    <citation type="submission" date="2022-06" db="EMBL/GenBank/DDBJ databases">
        <title>Draft genome sequence of Burkholderia glumae strain GR20004 isolated from rice panicle showing bacterial panicle blight.</title>
        <authorList>
            <person name="Choi S.Y."/>
            <person name="Lee Y.H."/>
        </authorList>
    </citation>
    <scope>NUCLEOTIDE SEQUENCE</scope>
    <source>
        <strain evidence="3">GR20004</strain>
    </source>
</reference>
<dbReference type="Proteomes" id="UP000594892">
    <property type="component" value="Chromosome 1"/>
</dbReference>
<name>A0AAP9XZ55_BURGL</name>
<proteinExistence type="predicted"/>
<keyword evidence="1" id="KW-1133">Transmembrane helix</keyword>
<evidence type="ECO:0000313" key="2">
    <source>
        <dbReference type="EMBL" id="QPQ90719.1"/>
    </source>
</evidence>
<evidence type="ECO:0000313" key="3">
    <source>
        <dbReference type="EMBL" id="USS43248.1"/>
    </source>
</evidence>
<reference evidence="2 4" key="1">
    <citation type="submission" date="2020-12" db="EMBL/GenBank/DDBJ databases">
        <title>FDA dAtabase for Regulatory Grade micrObial Sequences (FDA-ARGOS): Supporting development and validation of Infectious Disease Dx tests.</title>
        <authorList>
            <person name="Minogue T."/>
            <person name="Wolcott M."/>
            <person name="Wasieloski L."/>
            <person name="Aguilar W."/>
            <person name="Moore D."/>
            <person name="Jaissle J."/>
            <person name="Tallon L."/>
            <person name="Sadzewicz L."/>
            <person name="Zhao X."/>
            <person name="Boylan J."/>
            <person name="Ott S."/>
            <person name="Bowen H."/>
            <person name="Vavikolanu K."/>
            <person name="Mehta A."/>
            <person name="Aluvathingal J."/>
            <person name="Nadendla S."/>
            <person name="Yan Y."/>
            <person name="Sichtig H."/>
        </authorList>
    </citation>
    <scope>NUCLEOTIDE SEQUENCE [LARGE SCALE GENOMIC DNA]</scope>
    <source>
        <strain evidence="2 4">FDAARGOS_949</strain>
    </source>
</reference>
<feature type="transmembrane region" description="Helical" evidence="1">
    <location>
        <begin position="28"/>
        <end position="52"/>
    </location>
</feature>
<evidence type="ECO:0000313" key="5">
    <source>
        <dbReference type="Proteomes" id="UP001056386"/>
    </source>
</evidence>
<protein>
    <submittedName>
        <fullName evidence="2">Uncharacterized protein</fullName>
    </submittedName>
</protein>
<dbReference type="EMBL" id="CP065600">
    <property type="protein sequence ID" value="QPQ90719.1"/>
    <property type="molecule type" value="Genomic_DNA"/>
</dbReference>
<dbReference type="AlphaFoldDB" id="A0AAP9XZ55"/>
<organism evidence="2 4">
    <name type="scientific">Burkholderia glumae</name>
    <name type="common">Pseudomonas glumae</name>
    <dbReference type="NCBI Taxonomy" id="337"/>
    <lineage>
        <taxon>Bacteria</taxon>
        <taxon>Pseudomonadati</taxon>
        <taxon>Pseudomonadota</taxon>
        <taxon>Betaproteobacteria</taxon>
        <taxon>Burkholderiales</taxon>
        <taxon>Burkholderiaceae</taxon>
        <taxon>Burkholderia</taxon>
    </lineage>
</organism>
<dbReference type="RefSeq" id="WP_012733225.1">
    <property type="nucleotide sequence ID" value="NZ_CP021075.1"/>
</dbReference>
<keyword evidence="1" id="KW-0472">Membrane</keyword>
<dbReference type="EMBL" id="CP099583">
    <property type="protein sequence ID" value="USS43248.1"/>
    <property type="molecule type" value="Genomic_DNA"/>
</dbReference>
<evidence type="ECO:0000313" key="4">
    <source>
        <dbReference type="Proteomes" id="UP000594892"/>
    </source>
</evidence>
<keyword evidence="1" id="KW-0812">Transmembrane</keyword>
<dbReference type="GeneID" id="45695493"/>
<sequence length="132" mass="14372">MPLLSRLPSSAESAPGLAFPTVEAWRTYLLIAALAASGAQILVLLSIAVLQIPQHHFTTPTFRCATLVYLAVAVAATRAGARFAFRAGLRRGHVRLEPAAPGTVRVSPRCPLRALVLLHLRLRREQFERVIS</sequence>
<accession>A0AAP9XZ55</accession>
<keyword evidence="5" id="KW-1185">Reference proteome</keyword>
<feature type="transmembrane region" description="Helical" evidence="1">
    <location>
        <begin position="67"/>
        <end position="85"/>
    </location>
</feature>
<evidence type="ECO:0000256" key="1">
    <source>
        <dbReference type="SAM" id="Phobius"/>
    </source>
</evidence>
<dbReference type="Proteomes" id="UP001056386">
    <property type="component" value="Chromosome 2"/>
</dbReference>